<keyword evidence="4" id="KW-1185">Reference proteome</keyword>
<evidence type="ECO:0000256" key="1">
    <source>
        <dbReference type="SAM" id="MobiDB-lite"/>
    </source>
</evidence>
<dbReference type="AlphaFoldDB" id="A0A3N1HLL4"/>
<feature type="transmembrane region" description="Helical" evidence="2">
    <location>
        <begin position="7"/>
        <end position="27"/>
    </location>
</feature>
<dbReference type="RefSeq" id="WP_158674261.1">
    <property type="nucleotide sequence ID" value="NZ_RJKN01000004.1"/>
</dbReference>
<gene>
    <name evidence="3" type="ORF">EDC03_2004</name>
</gene>
<reference evidence="3 4" key="1">
    <citation type="journal article" date="2015" name="Stand. Genomic Sci.">
        <title>Genomic Encyclopedia of Bacterial and Archaeal Type Strains, Phase III: the genomes of soil and plant-associated and newly described type strains.</title>
        <authorList>
            <person name="Whitman W.B."/>
            <person name="Woyke T."/>
            <person name="Klenk H.P."/>
            <person name="Zhou Y."/>
            <person name="Lilburn T.G."/>
            <person name="Beck B.J."/>
            <person name="De Vos P."/>
            <person name="Vandamme P."/>
            <person name="Eisen J.A."/>
            <person name="Garrity G."/>
            <person name="Hugenholtz P."/>
            <person name="Kyrpides N.C."/>
        </authorList>
    </citation>
    <scope>NUCLEOTIDE SEQUENCE [LARGE SCALE GENOMIC DNA]</scope>
    <source>
        <strain evidence="3 4">CECT 7306</strain>
    </source>
</reference>
<dbReference type="InParanoid" id="A0A3N1HLL4"/>
<feature type="transmembrane region" description="Helical" evidence="2">
    <location>
        <begin position="80"/>
        <end position="98"/>
    </location>
</feature>
<proteinExistence type="predicted"/>
<feature type="region of interest" description="Disordered" evidence="1">
    <location>
        <begin position="144"/>
        <end position="163"/>
    </location>
</feature>
<protein>
    <submittedName>
        <fullName evidence="3">Uncharacterized protein DUF3180</fullName>
    </submittedName>
</protein>
<dbReference type="InterPro" id="IPR021517">
    <property type="entry name" value="DUF3180"/>
</dbReference>
<dbReference type="EMBL" id="RJKN01000004">
    <property type="protein sequence ID" value="ROP43398.1"/>
    <property type="molecule type" value="Genomic_DNA"/>
</dbReference>
<name>A0A3N1HLL4_9ACTN</name>
<comment type="caution">
    <text evidence="3">The sequence shown here is derived from an EMBL/GenBank/DDBJ whole genome shotgun (WGS) entry which is preliminary data.</text>
</comment>
<evidence type="ECO:0000313" key="4">
    <source>
        <dbReference type="Proteomes" id="UP000276232"/>
    </source>
</evidence>
<dbReference type="Proteomes" id="UP000276232">
    <property type="component" value="Unassembled WGS sequence"/>
</dbReference>
<accession>A0A3N1HLL4</accession>
<keyword evidence="2" id="KW-0812">Transmembrane</keyword>
<dbReference type="Pfam" id="PF11377">
    <property type="entry name" value="DUF3180"/>
    <property type="match status" value="1"/>
</dbReference>
<evidence type="ECO:0000313" key="3">
    <source>
        <dbReference type="EMBL" id="ROP43398.1"/>
    </source>
</evidence>
<feature type="transmembrane region" description="Helical" evidence="2">
    <location>
        <begin position="39"/>
        <end position="59"/>
    </location>
</feature>
<keyword evidence="2" id="KW-1133">Transmembrane helix</keyword>
<feature type="transmembrane region" description="Helical" evidence="2">
    <location>
        <begin position="118"/>
        <end position="137"/>
    </location>
</feature>
<organism evidence="3 4">
    <name type="scientific">Pseudokineococcus lusitanus</name>
    <dbReference type="NCBI Taxonomy" id="763993"/>
    <lineage>
        <taxon>Bacteria</taxon>
        <taxon>Bacillati</taxon>
        <taxon>Actinomycetota</taxon>
        <taxon>Actinomycetes</taxon>
        <taxon>Kineosporiales</taxon>
        <taxon>Kineosporiaceae</taxon>
        <taxon>Pseudokineococcus</taxon>
    </lineage>
</organism>
<keyword evidence="2" id="KW-0472">Membrane</keyword>
<sequence>MTPTRWTTPVGVAVVTAVLGFALVGPLEMMGLRLTQLPWTAVAAVLLLAVVVLVLGWPVRRWTRGHRDRPLDPLRAARTAALGQASALAGAALVGWYVGQVLHLLPDVAFPLPRASVVNLGVAAGASALLLVAGLVVERWCRLPPEDDDEPGPGGGRAARPTA</sequence>
<evidence type="ECO:0000256" key="2">
    <source>
        <dbReference type="SAM" id="Phobius"/>
    </source>
</evidence>